<evidence type="ECO:0000256" key="4">
    <source>
        <dbReference type="ARBA" id="ARBA00022833"/>
    </source>
</evidence>
<dbReference type="InterPro" id="IPR051929">
    <property type="entry name" value="VirAsm_ModProt"/>
</dbReference>
<accession>A0AAU7U9I1</accession>
<name>A0AAU7U9I1_9DEIO</name>
<keyword evidence="5" id="KW-0482">Metalloprotease</keyword>
<proteinExistence type="predicted"/>
<dbReference type="CDD" id="cd08070">
    <property type="entry name" value="MPN_like"/>
    <property type="match status" value="1"/>
</dbReference>
<keyword evidence="2" id="KW-0479">Metal-binding</keyword>
<keyword evidence="1" id="KW-0645">Protease</keyword>
<dbReference type="RefSeq" id="WP_350243220.1">
    <property type="nucleotide sequence ID" value="NZ_CP158299.1"/>
</dbReference>
<evidence type="ECO:0000256" key="1">
    <source>
        <dbReference type="ARBA" id="ARBA00022670"/>
    </source>
</evidence>
<dbReference type="Pfam" id="PF14464">
    <property type="entry name" value="Prok-JAB"/>
    <property type="match status" value="1"/>
</dbReference>
<dbReference type="InterPro" id="IPR028090">
    <property type="entry name" value="JAB_dom_prok"/>
</dbReference>
<dbReference type="PANTHER" id="PTHR34858:SF1">
    <property type="entry name" value="CYSO-CYSTEINE PEPTIDASE"/>
    <property type="match status" value="1"/>
</dbReference>
<dbReference type="GO" id="GO:0008235">
    <property type="term" value="F:metalloexopeptidase activity"/>
    <property type="evidence" value="ECO:0007669"/>
    <property type="project" value="TreeGrafter"/>
</dbReference>
<evidence type="ECO:0000313" key="7">
    <source>
        <dbReference type="EMBL" id="XBV85183.1"/>
    </source>
</evidence>
<reference evidence="7" key="1">
    <citation type="submission" date="2024-06" db="EMBL/GenBank/DDBJ databases">
        <title>Draft Genome Sequence of Deinococcus sonorensis Type Strain KR-87, a Biofilm Producing Representative of the Genus Deinococcus.</title>
        <authorList>
            <person name="Boren L.S."/>
            <person name="Grosso R.A."/>
            <person name="Hugenberg-Cox A.N."/>
            <person name="Hill J.T.E."/>
            <person name="Albert C.M."/>
            <person name="Tuohy J.M."/>
        </authorList>
    </citation>
    <scope>NUCLEOTIDE SEQUENCE</scope>
    <source>
        <strain evidence="7">KR-87</strain>
    </source>
</reference>
<evidence type="ECO:0000256" key="5">
    <source>
        <dbReference type="ARBA" id="ARBA00023049"/>
    </source>
</evidence>
<sequence length="132" mass="14473">MEAALWQHVNQALPQEAVGVLGGRAGVIQAVYPLPNRAQDPLRTYLADPGALVRVLKAMQADGQDWLAIYHSHPQGPAWPSRTDLERATYRLPYLIADARRGELRAFLLPGGQEVELQRSGLPGQHAQHPAS</sequence>
<keyword evidence="3" id="KW-0378">Hydrolase</keyword>
<feature type="domain" description="JAB" evidence="6">
    <location>
        <begin position="3"/>
        <end position="96"/>
    </location>
</feature>
<protein>
    <submittedName>
        <fullName evidence="7">M67 family metallopeptidase</fullName>
    </submittedName>
</protein>
<dbReference type="GO" id="GO:0008270">
    <property type="term" value="F:zinc ion binding"/>
    <property type="evidence" value="ECO:0007669"/>
    <property type="project" value="TreeGrafter"/>
</dbReference>
<dbReference type="AlphaFoldDB" id="A0AAU7U9I1"/>
<dbReference type="Gene3D" id="3.40.140.10">
    <property type="entry name" value="Cytidine Deaminase, domain 2"/>
    <property type="match status" value="1"/>
</dbReference>
<evidence type="ECO:0000256" key="2">
    <source>
        <dbReference type="ARBA" id="ARBA00022723"/>
    </source>
</evidence>
<keyword evidence="4" id="KW-0862">Zinc</keyword>
<organism evidence="7">
    <name type="scientific">Deinococcus sonorensis KR-87</name>
    <dbReference type="NCBI Taxonomy" id="694439"/>
    <lineage>
        <taxon>Bacteria</taxon>
        <taxon>Thermotogati</taxon>
        <taxon>Deinococcota</taxon>
        <taxon>Deinococci</taxon>
        <taxon>Deinococcales</taxon>
        <taxon>Deinococcaceae</taxon>
        <taxon>Deinococcus</taxon>
    </lineage>
</organism>
<dbReference type="KEGG" id="dsc:ABOD76_17325"/>
<dbReference type="SUPFAM" id="SSF102712">
    <property type="entry name" value="JAB1/MPN domain"/>
    <property type="match status" value="1"/>
</dbReference>
<evidence type="ECO:0000259" key="6">
    <source>
        <dbReference type="Pfam" id="PF14464"/>
    </source>
</evidence>
<dbReference type="GO" id="GO:0006508">
    <property type="term" value="P:proteolysis"/>
    <property type="evidence" value="ECO:0007669"/>
    <property type="project" value="UniProtKB-KW"/>
</dbReference>
<gene>
    <name evidence="7" type="ORF">ABOD76_17325</name>
</gene>
<evidence type="ECO:0000256" key="3">
    <source>
        <dbReference type="ARBA" id="ARBA00022801"/>
    </source>
</evidence>
<dbReference type="PANTHER" id="PTHR34858">
    <property type="entry name" value="CYSO-CYSTEINE PEPTIDASE"/>
    <property type="match status" value="1"/>
</dbReference>
<dbReference type="EMBL" id="CP158299">
    <property type="protein sequence ID" value="XBV85183.1"/>
    <property type="molecule type" value="Genomic_DNA"/>
</dbReference>